<sequence length="247" mass="25472">MRVAVVTGASGVLGRATARALAIAGATVCLVGRKQEALEAAVAEINVAAAAPSSQPAALPIVCDVTDEAEVMRLFADATKAAGAPPDLLVNCVGIMSGGATVDMTAATFDNVMKVNVMGTYICCREAFKVMSKAGGGRIINIGSLAARSPRANSAAYTTSKFALDGLTRSLALDGRPLNIAVGIIHPGNVESELIPPEERKRRRKEEGYIAAEDVAASVLHMASLPLSANVLEMTVLPSQQPFVGRG</sequence>
<dbReference type="InterPro" id="IPR036291">
    <property type="entry name" value="NAD(P)-bd_dom_sf"/>
</dbReference>
<accession>A0A7S2MSS0</accession>
<dbReference type="InterPro" id="IPR057326">
    <property type="entry name" value="KR_dom"/>
</dbReference>
<dbReference type="PANTHER" id="PTHR43669:SF3">
    <property type="entry name" value="ALCOHOL DEHYDROGENASE, PUTATIVE (AFU_ORTHOLOGUE AFUA_3G03445)-RELATED"/>
    <property type="match status" value="1"/>
</dbReference>
<dbReference type="CDD" id="cd05233">
    <property type="entry name" value="SDR_c"/>
    <property type="match status" value="1"/>
</dbReference>
<dbReference type="PRINTS" id="PR00081">
    <property type="entry name" value="GDHRDH"/>
</dbReference>
<evidence type="ECO:0000256" key="2">
    <source>
        <dbReference type="ARBA" id="ARBA00023002"/>
    </source>
</evidence>
<dbReference type="FunFam" id="3.40.50.720:FF:000084">
    <property type="entry name" value="Short-chain dehydrogenase reductase"/>
    <property type="match status" value="1"/>
</dbReference>
<dbReference type="EMBL" id="HBGU01053267">
    <property type="protein sequence ID" value="CAD9500585.1"/>
    <property type="molecule type" value="Transcribed_RNA"/>
</dbReference>
<evidence type="ECO:0000256" key="1">
    <source>
        <dbReference type="ARBA" id="ARBA00006484"/>
    </source>
</evidence>
<dbReference type="Gene3D" id="3.40.50.720">
    <property type="entry name" value="NAD(P)-binding Rossmann-like Domain"/>
    <property type="match status" value="1"/>
</dbReference>
<proteinExistence type="inferred from homology"/>
<organism evidence="5">
    <name type="scientific">Haptolina brevifila</name>
    <dbReference type="NCBI Taxonomy" id="156173"/>
    <lineage>
        <taxon>Eukaryota</taxon>
        <taxon>Haptista</taxon>
        <taxon>Haptophyta</taxon>
        <taxon>Prymnesiophyceae</taxon>
        <taxon>Prymnesiales</taxon>
        <taxon>Prymnesiaceae</taxon>
        <taxon>Haptolina</taxon>
    </lineage>
</organism>
<dbReference type="SUPFAM" id="SSF51735">
    <property type="entry name" value="NAD(P)-binding Rossmann-fold domains"/>
    <property type="match status" value="1"/>
</dbReference>
<gene>
    <name evidence="5" type="ORF">CBRE1094_LOCUS29102</name>
</gene>
<dbReference type="AlphaFoldDB" id="A0A7S2MSS0"/>
<dbReference type="GO" id="GO:0016491">
    <property type="term" value="F:oxidoreductase activity"/>
    <property type="evidence" value="ECO:0007669"/>
    <property type="project" value="UniProtKB-KW"/>
</dbReference>
<dbReference type="PANTHER" id="PTHR43669">
    <property type="entry name" value="5-KETO-D-GLUCONATE 5-REDUCTASE"/>
    <property type="match status" value="1"/>
</dbReference>
<protein>
    <recommendedName>
        <fullName evidence="4">Ketoreductase domain-containing protein</fullName>
    </recommendedName>
</protein>
<dbReference type="InterPro" id="IPR002347">
    <property type="entry name" value="SDR_fam"/>
</dbReference>
<evidence type="ECO:0000256" key="3">
    <source>
        <dbReference type="RuleBase" id="RU000363"/>
    </source>
</evidence>
<name>A0A7S2MSS0_9EUKA</name>
<evidence type="ECO:0000259" key="4">
    <source>
        <dbReference type="SMART" id="SM00822"/>
    </source>
</evidence>
<comment type="similarity">
    <text evidence="1 3">Belongs to the short-chain dehydrogenases/reductases (SDR) family.</text>
</comment>
<dbReference type="Pfam" id="PF00106">
    <property type="entry name" value="adh_short"/>
    <property type="match status" value="1"/>
</dbReference>
<dbReference type="InterPro" id="IPR020904">
    <property type="entry name" value="Sc_DH/Rdtase_CS"/>
</dbReference>
<dbReference type="PRINTS" id="PR00080">
    <property type="entry name" value="SDRFAMILY"/>
</dbReference>
<feature type="domain" description="Ketoreductase" evidence="4">
    <location>
        <begin position="2"/>
        <end position="193"/>
    </location>
</feature>
<keyword evidence="2" id="KW-0560">Oxidoreductase</keyword>
<dbReference type="PROSITE" id="PS00061">
    <property type="entry name" value="ADH_SHORT"/>
    <property type="match status" value="1"/>
</dbReference>
<reference evidence="5" key="1">
    <citation type="submission" date="2021-01" db="EMBL/GenBank/DDBJ databases">
        <authorList>
            <person name="Corre E."/>
            <person name="Pelletier E."/>
            <person name="Niang G."/>
            <person name="Scheremetjew M."/>
            <person name="Finn R."/>
            <person name="Kale V."/>
            <person name="Holt S."/>
            <person name="Cochrane G."/>
            <person name="Meng A."/>
            <person name="Brown T."/>
            <person name="Cohen L."/>
        </authorList>
    </citation>
    <scope>NUCLEOTIDE SEQUENCE</scope>
    <source>
        <strain evidence="5">UTEX LB 985</strain>
    </source>
</reference>
<evidence type="ECO:0000313" key="5">
    <source>
        <dbReference type="EMBL" id="CAD9500585.1"/>
    </source>
</evidence>
<dbReference type="SMART" id="SM00822">
    <property type="entry name" value="PKS_KR"/>
    <property type="match status" value="1"/>
</dbReference>